<dbReference type="Gene3D" id="1.25.40.20">
    <property type="entry name" value="Ankyrin repeat-containing domain"/>
    <property type="match status" value="2"/>
</dbReference>
<dbReference type="Pfam" id="PF12796">
    <property type="entry name" value="Ank_2"/>
    <property type="match status" value="1"/>
</dbReference>
<dbReference type="EMBL" id="CAXAMN010012836">
    <property type="protein sequence ID" value="CAK9039132.1"/>
    <property type="molecule type" value="Genomic_DNA"/>
</dbReference>
<dbReference type="SMART" id="SM00248">
    <property type="entry name" value="ANK"/>
    <property type="match status" value="2"/>
</dbReference>
<dbReference type="PROSITE" id="PS50088">
    <property type="entry name" value="ANK_REPEAT"/>
    <property type="match status" value="2"/>
</dbReference>
<reference evidence="5 6" key="1">
    <citation type="submission" date="2024-02" db="EMBL/GenBank/DDBJ databases">
        <authorList>
            <person name="Chen Y."/>
            <person name="Shah S."/>
            <person name="Dougan E. K."/>
            <person name="Thang M."/>
            <person name="Chan C."/>
        </authorList>
    </citation>
    <scope>NUCLEOTIDE SEQUENCE [LARGE SCALE GENOMIC DNA]</scope>
</reference>
<dbReference type="InterPro" id="IPR036770">
    <property type="entry name" value="Ankyrin_rpt-contain_sf"/>
</dbReference>
<evidence type="ECO:0000256" key="4">
    <source>
        <dbReference type="SAM" id="Coils"/>
    </source>
</evidence>
<keyword evidence="4" id="KW-0175">Coiled coil</keyword>
<dbReference type="Proteomes" id="UP001642484">
    <property type="component" value="Unassembled WGS sequence"/>
</dbReference>
<name>A0ABP0LIU5_9DINO</name>
<keyword evidence="2 3" id="KW-0040">ANK repeat</keyword>
<feature type="repeat" description="ANK" evidence="3">
    <location>
        <begin position="118"/>
        <end position="150"/>
    </location>
</feature>
<evidence type="ECO:0000256" key="2">
    <source>
        <dbReference type="ARBA" id="ARBA00023043"/>
    </source>
</evidence>
<comment type="caution">
    <text evidence="5">The sequence shown here is derived from an EMBL/GenBank/DDBJ whole genome shotgun (WGS) entry which is preliminary data.</text>
</comment>
<gene>
    <name evidence="5" type="ORF">CCMP2556_LOCUS21297</name>
</gene>
<organism evidence="5 6">
    <name type="scientific">Durusdinium trenchii</name>
    <dbReference type="NCBI Taxonomy" id="1381693"/>
    <lineage>
        <taxon>Eukaryota</taxon>
        <taxon>Sar</taxon>
        <taxon>Alveolata</taxon>
        <taxon>Dinophyceae</taxon>
        <taxon>Suessiales</taxon>
        <taxon>Symbiodiniaceae</taxon>
        <taxon>Durusdinium</taxon>
    </lineage>
</organism>
<evidence type="ECO:0000256" key="3">
    <source>
        <dbReference type="PROSITE-ProRule" id="PRU00023"/>
    </source>
</evidence>
<keyword evidence="6" id="KW-1185">Reference proteome</keyword>
<accession>A0ABP0LIU5</accession>
<evidence type="ECO:0000313" key="5">
    <source>
        <dbReference type="EMBL" id="CAK9039132.1"/>
    </source>
</evidence>
<keyword evidence="1" id="KW-0677">Repeat</keyword>
<dbReference type="PANTHER" id="PTHR24173">
    <property type="entry name" value="ANKYRIN REPEAT CONTAINING"/>
    <property type="match status" value="1"/>
</dbReference>
<dbReference type="InterPro" id="IPR002110">
    <property type="entry name" value="Ankyrin_rpt"/>
</dbReference>
<evidence type="ECO:0000313" key="6">
    <source>
        <dbReference type="Proteomes" id="UP001642484"/>
    </source>
</evidence>
<dbReference type="PANTHER" id="PTHR24173:SF74">
    <property type="entry name" value="ANKYRIN REPEAT DOMAIN-CONTAINING PROTEIN 16"/>
    <property type="match status" value="1"/>
</dbReference>
<protein>
    <submittedName>
        <fullName evidence="5">Uncharacterized protein</fullName>
    </submittedName>
</protein>
<feature type="repeat" description="ANK" evidence="3">
    <location>
        <begin position="85"/>
        <end position="117"/>
    </location>
</feature>
<proteinExistence type="predicted"/>
<sequence length="353" mass="39657">MCKLTLFDSAITPFRNSHVQEDSQHTPQFSGHLDVVGCGRVCDANLLSDSRDCYGQPSHDALASASWRVPKLAAASAERLLPVLEGNTALEGAAAYGHQACVEVLLQANTAVDLVDADGDTALHCAAGMGHEGIVEMLLRKRASTDIHNKEGKKPSDMARENGHERTVSLLTAVSWEAEKALLEQALDEERQEVQKLQAEKQSLEHALDEAQKQARDKAALASKSEVQKLQAEKQSLEHALDEAQKQVPLLPTMTDQSQQRHASDLAEQWAEVEHARFDLEQRERDLAFRDFALRRSEVRHRESERRQSAMRRRLEDFRVELEEAMADVAAHEEFLRKQRRRTAEAHATWIKI</sequence>
<feature type="coiled-coil region" evidence="4">
    <location>
        <begin position="173"/>
        <end position="247"/>
    </location>
</feature>
<dbReference type="PROSITE" id="PS50297">
    <property type="entry name" value="ANK_REP_REGION"/>
    <property type="match status" value="2"/>
</dbReference>
<evidence type="ECO:0000256" key="1">
    <source>
        <dbReference type="ARBA" id="ARBA00022737"/>
    </source>
</evidence>
<dbReference type="SUPFAM" id="SSF48403">
    <property type="entry name" value="Ankyrin repeat"/>
    <property type="match status" value="1"/>
</dbReference>